<dbReference type="AlphaFoldDB" id="A0A916Q5Y2"/>
<dbReference type="InterPro" id="IPR036069">
    <property type="entry name" value="DUF34/NIF3_sf"/>
</dbReference>
<dbReference type="PANTHER" id="PTHR13799">
    <property type="entry name" value="NGG1 INTERACTING FACTOR 3"/>
    <property type="match status" value="1"/>
</dbReference>
<reference evidence="5" key="1">
    <citation type="submission" date="2020-06" db="EMBL/GenBank/DDBJ databases">
        <title>Characterization of fructooligosaccharide metabolism and fructooligosaccharide-degrading enzymes in human commensal butyrate producers.</title>
        <authorList>
            <person name="Tanno H."/>
            <person name="Fujii T."/>
            <person name="Hirano K."/>
            <person name="Maeno S."/>
            <person name="Tonozuka T."/>
            <person name="Sakamoto M."/>
            <person name="Ohkuma M."/>
            <person name="Tochio T."/>
            <person name="Endo A."/>
        </authorList>
    </citation>
    <scope>NUCLEOTIDE SEQUENCE</scope>
    <source>
        <strain evidence="5">JCM 17466</strain>
    </source>
</reference>
<keyword evidence="3 4" id="KW-0479">Metal-binding</keyword>
<comment type="caution">
    <text evidence="5">The sequence shown here is derived from an EMBL/GenBank/DDBJ whole genome shotgun (WGS) entry which is preliminary data.</text>
</comment>
<protein>
    <recommendedName>
        <fullName evidence="2">GTP cyclohydrolase 1 type 2 homolog</fullName>
    </recommendedName>
</protein>
<dbReference type="SUPFAM" id="SSF102705">
    <property type="entry name" value="NIF3 (NGG1p interacting factor 3)-like"/>
    <property type="match status" value="1"/>
</dbReference>
<dbReference type="FunFam" id="3.40.1390.30:FF:000001">
    <property type="entry name" value="GTP cyclohydrolase 1 type 2"/>
    <property type="match status" value="1"/>
</dbReference>
<dbReference type="Gene3D" id="3.40.1390.30">
    <property type="entry name" value="NIF3 (NGG1p interacting factor 3)-like"/>
    <property type="match status" value="2"/>
</dbReference>
<dbReference type="Proteomes" id="UP000613208">
    <property type="component" value="Unassembled WGS sequence"/>
</dbReference>
<dbReference type="EMBL" id="BLYI01000027">
    <property type="protein sequence ID" value="GFO84887.1"/>
    <property type="molecule type" value="Genomic_DNA"/>
</dbReference>
<feature type="binding site" evidence="4">
    <location>
        <position position="226"/>
    </location>
    <ligand>
        <name>a divalent metal cation</name>
        <dbReference type="ChEBI" id="CHEBI:60240"/>
        <label>1</label>
    </ligand>
</feature>
<evidence type="ECO:0000256" key="3">
    <source>
        <dbReference type="ARBA" id="ARBA00022723"/>
    </source>
</evidence>
<sequence>MKCDDVIKLLEEEVPLEAAESWDNPGFLVGDRQKEVKKILVVLDITNDVVEEAVKTGADFIFAHHPVIFSKIKRCTSDDFLQRKLLRLIENKICCYGMHTNYDVCRMCDAVAEKLGFYPDGVLEEAQDQRFQAEGKGIGMIGAFAGEKQLKDFAKEIKRAFGIPAVSVFGDPRTPIHKAAIVPGSGRSMTGIAAARGADVLVTGDIGHHEGLDAADMGLCVIDAGHYGLEQVFIDDMRELLQQKLPECEISSYKAGSPFQII</sequence>
<dbReference type="RefSeq" id="WP_201310601.1">
    <property type="nucleotide sequence ID" value="NZ_BLYI01000027.1"/>
</dbReference>
<feature type="binding site" evidence="4">
    <location>
        <position position="230"/>
    </location>
    <ligand>
        <name>a divalent metal cation</name>
        <dbReference type="ChEBI" id="CHEBI:60240"/>
        <label>1</label>
    </ligand>
</feature>
<dbReference type="GO" id="GO:0005737">
    <property type="term" value="C:cytoplasm"/>
    <property type="evidence" value="ECO:0007669"/>
    <property type="project" value="TreeGrafter"/>
</dbReference>
<dbReference type="PANTHER" id="PTHR13799:SF14">
    <property type="entry name" value="GTP CYCLOHYDROLASE 1 TYPE 2 HOMOLOG"/>
    <property type="match status" value="1"/>
</dbReference>
<evidence type="ECO:0000256" key="1">
    <source>
        <dbReference type="ARBA" id="ARBA00006964"/>
    </source>
</evidence>
<evidence type="ECO:0000313" key="6">
    <source>
        <dbReference type="Proteomes" id="UP000613208"/>
    </source>
</evidence>
<feature type="binding site" evidence="4">
    <location>
        <position position="64"/>
    </location>
    <ligand>
        <name>a divalent metal cation</name>
        <dbReference type="ChEBI" id="CHEBI:60240"/>
        <label>2</label>
    </ligand>
</feature>
<accession>A0A916Q5Y2</accession>
<dbReference type="InterPro" id="IPR002678">
    <property type="entry name" value="DUF34/NIF3"/>
</dbReference>
<evidence type="ECO:0000256" key="4">
    <source>
        <dbReference type="PIRSR" id="PIRSR602678-1"/>
    </source>
</evidence>
<evidence type="ECO:0000256" key="2">
    <source>
        <dbReference type="ARBA" id="ARBA00022112"/>
    </source>
</evidence>
<dbReference type="NCBIfam" id="TIGR00486">
    <property type="entry name" value="YbgI_SA1388"/>
    <property type="match status" value="1"/>
</dbReference>
<name>A0A916Q5Y2_9FIRM</name>
<keyword evidence="6" id="KW-1185">Reference proteome</keyword>
<comment type="similarity">
    <text evidence="1">Belongs to the GTP cyclohydrolase I type 2/NIF3 family.</text>
</comment>
<dbReference type="GO" id="GO:0046872">
    <property type="term" value="F:metal ion binding"/>
    <property type="evidence" value="ECO:0007669"/>
    <property type="project" value="UniProtKB-KW"/>
</dbReference>
<dbReference type="Pfam" id="PF01784">
    <property type="entry name" value="DUF34_NIF3"/>
    <property type="match status" value="1"/>
</dbReference>
<evidence type="ECO:0000313" key="5">
    <source>
        <dbReference type="EMBL" id="GFO84887.1"/>
    </source>
</evidence>
<feature type="binding site" evidence="4">
    <location>
        <position position="103"/>
    </location>
    <ligand>
        <name>a divalent metal cation</name>
        <dbReference type="ChEBI" id="CHEBI:60240"/>
        <label>1</label>
    </ligand>
</feature>
<proteinExistence type="inferred from homology"/>
<feature type="binding site" evidence="4">
    <location>
        <position position="65"/>
    </location>
    <ligand>
        <name>a divalent metal cation</name>
        <dbReference type="ChEBI" id="CHEBI:60240"/>
        <label>1</label>
    </ligand>
</feature>
<gene>
    <name evidence="5" type="ORF">ANBU17_12340</name>
</gene>
<organism evidence="5 6">
    <name type="scientific">Anaerostipes butyraticus</name>
    <dbReference type="NCBI Taxonomy" id="645466"/>
    <lineage>
        <taxon>Bacteria</taxon>
        <taxon>Bacillati</taxon>
        <taxon>Bacillota</taxon>
        <taxon>Clostridia</taxon>
        <taxon>Lachnospirales</taxon>
        <taxon>Lachnospiraceae</taxon>
        <taxon>Anaerostipes</taxon>
    </lineage>
</organism>